<dbReference type="InParanoid" id="I3EJ58"/>
<accession>I3EJ58</accession>
<name>I3EJ58_NEMP3</name>
<dbReference type="EMBL" id="GL870876">
    <property type="protein sequence ID" value="EIJ89255.1"/>
    <property type="molecule type" value="Genomic_DNA"/>
</dbReference>
<protein>
    <submittedName>
        <fullName evidence="1">Uncharacterized protein</fullName>
    </submittedName>
</protein>
<dbReference type="OrthoDB" id="2189386at2759"/>
<proteinExistence type="predicted"/>
<dbReference type="OMA" id="TINRIEC"/>
<organism evidence="1 2">
    <name type="scientific">Nematocida parisii (strain ERTm3)</name>
    <name type="common">Nematode killer fungus</name>
    <dbReference type="NCBI Taxonomy" id="935791"/>
    <lineage>
        <taxon>Eukaryota</taxon>
        <taxon>Fungi</taxon>
        <taxon>Fungi incertae sedis</taxon>
        <taxon>Microsporidia</taxon>
        <taxon>Nematocida</taxon>
    </lineage>
</organism>
<sequence>CLPKKKNSFPQIFLKKVQESGAPGLVAALKEKKFNILDWHKIILHPNRTEYYESALKENTEIFNHLLHKTVPPQEIDGLKALYLYPLLRSTIRNKDGFSFNLCHKKKSLSVKPEKIGLHNKPSHAQSALYASLSGYERFVLKHSQLKHRTTKYKTSVRTARILYAENLLESLLNKIASNEPATPRIISYSPAHNKNNNIPILLSSLLEVPRIERAYLQEAPARLRAGIFREGLTRQIKKLSTHNQK</sequence>
<reference evidence="1" key="1">
    <citation type="submission" date="2011-01" db="EMBL/GenBank/DDBJ databases">
        <title>The Genome Sequence of Nematocida parisii strain ERTm3.</title>
        <authorList>
            <consortium name="The Broad Institute Genome Sequencing Platform"/>
            <consortium name="The Broad Institute Genome Sequencing Center for Infectious Disease"/>
            <person name="Cuomo C."/>
            <person name="Troemel E."/>
            <person name="Young S.K."/>
            <person name="Zeng Q."/>
            <person name="Gargeya S."/>
            <person name="Fitzgerald M."/>
            <person name="Haas B."/>
            <person name="Abouelleil A."/>
            <person name="Alvarado L."/>
            <person name="Arachchi H.M."/>
            <person name="Berlin A."/>
            <person name="Chapman S.B."/>
            <person name="Gearin G."/>
            <person name="Goldberg J."/>
            <person name="Griggs A."/>
            <person name="Gujja S."/>
            <person name="Hansen M."/>
            <person name="Heiman D."/>
            <person name="Howarth C."/>
            <person name="Larimer J."/>
            <person name="Lui A."/>
            <person name="MacDonald P.J.P."/>
            <person name="McCowen C."/>
            <person name="Montmayeur A."/>
            <person name="Murphy C."/>
            <person name="Neiman D."/>
            <person name="Pearson M."/>
            <person name="Priest M."/>
            <person name="Roberts A."/>
            <person name="Saif S."/>
            <person name="Shea T."/>
            <person name="Sisk P."/>
            <person name="Stolte C."/>
            <person name="Sykes S."/>
            <person name="Wortman J."/>
            <person name="Nusbaum C."/>
            <person name="Birren B."/>
        </authorList>
    </citation>
    <scope>NUCLEOTIDE SEQUENCE</scope>
    <source>
        <strain evidence="1">ERTm3</strain>
    </source>
</reference>
<evidence type="ECO:0000313" key="2">
    <source>
        <dbReference type="Proteomes" id="UP000002872"/>
    </source>
</evidence>
<dbReference type="HOGENOM" id="CLU_1129324_0_0_1"/>
<dbReference type="AlphaFoldDB" id="I3EJ58"/>
<dbReference type="Proteomes" id="UP000002872">
    <property type="component" value="Unassembled WGS sequence"/>
</dbReference>
<gene>
    <name evidence="1" type="ORF">NEQG_00025</name>
</gene>
<evidence type="ECO:0000313" key="1">
    <source>
        <dbReference type="EMBL" id="EIJ89255.1"/>
    </source>
</evidence>
<dbReference type="VEuPathDB" id="MicrosporidiaDB:NEQG_00025"/>
<keyword evidence="2" id="KW-1185">Reference proteome</keyword>
<feature type="non-terminal residue" evidence="1">
    <location>
        <position position="1"/>
    </location>
</feature>